<dbReference type="PROSITE" id="PS00138">
    <property type="entry name" value="SUBTILASE_SER"/>
    <property type="match status" value="1"/>
</dbReference>
<evidence type="ECO:0000256" key="3">
    <source>
        <dbReference type="ARBA" id="ARBA00022801"/>
    </source>
</evidence>
<feature type="domain" description="Peptidase S8/S53" evidence="6">
    <location>
        <begin position="244"/>
        <end position="498"/>
    </location>
</feature>
<keyword evidence="3 5" id="KW-0378">Hydrolase</keyword>
<reference evidence="8" key="1">
    <citation type="journal article" date="2019" name="Int. J. Syst. Evol. Microbiol.">
        <title>The Global Catalogue of Microorganisms (GCM) 10K type strain sequencing project: providing services to taxonomists for standard genome sequencing and annotation.</title>
        <authorList>
            <consortium name="The Broad Institute Genomics Platform"/>
            <consortium name="The Broad Institute Genome Sequencing Center for Infectious Disease"/>
            <person name="Wu L."/>
            <person name="Ma J."/>
        </authorList>
    </citation>
    <scope>NUCLEOTIDE SEQUENCE [LARGE SCALE GENOMIC DNA]</scope>
    <source>
        <strain evidence="8">DFY41</strain>
    </source>
</reference>
<comment type="similarity">
    <text evidence="1 5">Belongs to the peptidase S8 family.</text>
</comment>
<evidence type="ECO:0000256" key="2">
    <source>
        <dbReference type="ARBA" id="ARBA00022670"/>
    </source>
</evidence>
<evidence type="ECO:0000313" key="7">
    <source>
        <dbReference type="EMBL" id="MFC5175428.1"/>
    </source>
</evidence>
<dbReference type="RefSeq" id="WP_378586175.1">
    <property type="nucleotide sequence ID" value="NZ_JBHSKD010000002.1"/>
</dbReference>
<dbReference type="Gene3D" id="3.40.50.200">
    <property type="entry name" value="Peptidase S8/S53 domain"/>
    <property type="match status" value="1"/>
</dbReference>
<proteinExistence type="inferred from homology"/>
<name>A0ABW0BDU2_9ACTN</name>
<keyword evidence="4 5" id="KW-0720">Serine protease</keyword>
<comment type="caution">
    <text evidence="7">The sequence shown here is derived from an EMBL/GenBank/DDBJ whole genome shotgun (WGS) entry which is preliminary data.</text>
</comment>
<dbReference type="InterPro" id="IPR000209">
    <property type="entry name" value="Peptidase_S8/S53_dom"/>
</dbReference>
<keyword evidence="8" id="KW-1185">Reference proteome</keyword>
<feature type="active site" description="Charge relay system" evidence="5">
    <location>
        <position position="253"/>
    </location>
</feature>
<dbReference type="EMBL" id="JBHSKD010000002">
    <property type="protein sequence ID" value="MFC5175428.1"/>
    <property type="molecule type" value="Genomic_DNA"/>
</dbReference>
<sequence>MPREDPRFMRHPAARTALATAAATAAATVAVTLAPGLPLGTARATTGGPQDDRGATPTVEQVTLVTGDVVRVTTGADGRQSVVLQPRPDGTVPQAAINRAHGHLYVVPAEAFGLLADHRLDHDLFDVTTLLEDEYDDASRATLPVMVDYGRGRTAAVEARTASFAGADRTVTIPRLGITAFHTEKQDARAFWADLTAGRDAVGHPTTLADGALRVHLDGRVEATLEDSVPQIHAPEAWAAGFDGTGATVAVLDTGYDPTHPDLAGVVADSANFTTDASVVDGNGHGTHVASTVAGSGAASDGLRTGVAPGAQLLVGKVLSDGGYGEDSWVLAGMVWAVDHDADVVSMSLGGDTDDGTNALAQAVDELSATSDSLFVVAAGNNGDAGPSTVTAPGSAAAALTVGAVDVDDHMASFSGRGPLVRSGTLKPEVVAPGVDVTAARAAGTALGPVVDDAYTTISGTSMATPHVAGLAAILAEQHPAWDGERIKDVIADSAVPVADATGFDAGTGRIDALAAVEQDVVAPASLSLGTFSWPYADLQPTTTALSWTNTGDQPVTLALALASEDGTAEPTGSMSLAADQVTVPAGGTTSVDVVLDPTLAAPGSYSGVVTATPSDGGGTVRTAVYYLLEPERYDVTVTVRPRSDTQVASHQIGLNGFGEPWVYEQRTFDAGPGERTATFRLPPGRYATGAISFGVADDGADQGVVTYDPSFTVTGDTDIVLDEDDTGQFSYDVDRPVVDDGAILDVEWTDGTDVAGYIFYGHVDRVYARPSAGLGGTTTIAANWLLSQPEGVLDAGGAPLALRPLTAPGGSVTRTPVPVVDGTWPVVDAGRADAPDTSAASGAVALVAGTCADLTPAAQALAAAGAAAVVAYAAPGAACAGTVEADLDLPLLEASPWEAAGLLASAPGDAHLATHASPSYMYDLVHFWDAVPDGGTVSGTGDAVATLVEHYRGLGSTSGRRMQAVEELIAWVPARNGVANIGLVRPVPFPGRVTHVISTGSGTRWERTVAIQDSELGGEYARLYAPRRAFAGGSRVADTWFGGVVGSRVSPLTTTTNGAPPPTREGDELFLSMGAWTDDAGHFTNSDMFASEEYDGRIFVDGDLELHQDASVFMNTAIPAGRHDIRVVAEARRHNRFWRLSDRVHTEWTFRSAPPEDAWDVLPMLGVDYGIRLSSTNQAPAGRVGLDVDFTMPRGLPAPTITRHQVAVSWDGGDTWRAVRPQHCGDDSCHLVLHNRAGRHASLRVSATDQAGRTVRQTVLHAYSVQAARP</sequence>
<dbReference type="InterPro" id="IPR023828">
    <property type="entry name" value="Peptidase_S8_Ser-AS"/>
</dbReference>
<feature type="active site" description="Charge relay system" evidence="5">
    <location>
        <position position="285"/>
    </location>
</feature>
<accession>A0ABW0BDU2</accession>
<evidence type="ECO:0000256" key="4">
    <source>
        <dbReference type="ARBA" id="ARBA00022825"/>
    </source>
</evidence>
<evidence type="ECO:0000256" key="1">
    <source>
        <dbReference type="ARBA" id="ARBA00011073"/>
    </source>
</evidence>
<evidence type="ECO:0000259" key="6">
    <source>
        <dbReference type="Pfam" id="PF00082"/>
    </source>
</evidence>
<keyword evidence="2 5" id="KW-0645">Protease</keyword>
<dbReference type="InterPro" id="IPR022398">
    <property type="entry name" value="Peptidase_S8_His-AS"/>
</dbReference>
<evidence type="ECO:0000313" key="8">
    <source>
        <dbReference type="Proteomes" id="UP001596087"/>
    </source>
</evidence>
<dbReference type="PANTHER" id="PTHR43399:SF4">
    <property type="entry name" value="CELL WALL-ASSOCIATED PROTEASE"/>
    <property type="match status" value="1"/>
</dbReference>
<dbReference type="SUPFAM" id="SSF52743">
    <property type="entry name" value="Subtilisin-like"/>
    <property type="match status" value="1"/>
</dbReference>
<dbReference type="PROSITE" id="PS51892">
    <property type="entry name" value="SUBTILASE"/>
    <property type="match status" value="1"/>
</dbReference>
<dbReference type="PRINTS" id="PR00723">
    <property type="entry name" value="SUBTILISIN"/>
</dbReference>
<organism evidence="7 8">
    <name type="scientific">Nocardioides taihuensis</name>
    <dbReference type="NCBI Taxonomy" id="1835606"/>
    <lineage>
        <taxon>Bacteria</taxon>
        <taxon>Bacillati</taxon>
        <taxon>Actinomycetota</taxon>
        <taxon>Actinomycetes</taxon>
        <taxon>Propionibacteriales</taxon>
        <taxon>Nocardioidaceae</taxon>
        <taxon>Nocardioides</taxon>
    </lineage>
</organism>
<dbReference type="Pfam" id="PF00082">
    <property type="entry name" value="Peptidase_S8"/>
    <property type="match status" value="1"/>
</dbReference>
<protein>
    <submittedName>
        <fullName evidence="7">S8 family serine peptidase</fullName>
    </submittedName>
</protein>
<dbReference type="PANTHER" id="PTHR43399">
    <property type="entry name" value="SUBTILISIN-RELATED"/>
    <property type="match status" value="1"/>
</dbReference>
<dbReference type="InterPro" id="IPR051048">
    <property type="entry name" value="Peptidase_S8/S53_subtilisin"/>
</dbReference>
<dbReference type="InterPro" id="IPR036852">
    <property type="entry name" value="Peptidase_S8/S53_dom_sf"/>
</dbReference>
<dbReference type="PROSITE" id="PS51318">
    <property type="entry name" value="TAT"/>
    <property type="match status" value="1"/>
</dbReference>
<dbReference type="Proteomes" id="UP001596087">
    <property type="component" value="Unassembled WGS sequence"/>
</dbReference>
<feature type="active site" description="Charge relay system" evidence="5">
    <location>
        <position position="462"/>
    </location>
</feature>
<dbReference type="PROSITE" id="PS00137">
    <property type="entry name" value="SUBTILASE_HIS"/>
    <property type="match status" value="1"/>
</dbReference>
<evidence type="ECO:0000256" key="5">
    <source>
        <dbReference type="PROSITE-ProRule" id="PRU01240"/>
    </source>
</evidence>
<dbReference type="InterPro" id="IPR006311">
    <property type="entry name" value="TAT_signal"/>
</dbReference>
<gene>
    <name evidence="7" type="ORF">ACFPGP_02010</name>
</gene>
<dbReference type="InterPro" id="IPR015500">
    <property type="entry name" value="Peptidase_S8_subtilisin-rel"/>
</dbReference>